<evidence type="ECO:0000313" key="9">
    <source>
        <dbReference type="Proteomes" id="UP000292818"/>
    </source>
</evidence>
<dbReference type="NCBIfam" id="TIGR01979">
    <property type="entry name" value="sufS"/>
    <property type="match status" value="1"/>
</dbReference>
<evidence type="ECO:0000256" key="6">
    <source>
        <dbReference type="ARBA" id="ARBA00050776"/>
    </source>
</evidence>
<dbReference type="AlphaFoldDB" id="A0A4Q7DSZ8"/>
<name>A0A4Q7DSZ8_9LACO</name>
<dbReference type="InterPro" id="IPR016454">
    <property type="entry name" value="Cysteine_dSase"/>
</dbReference>
<evidence type="ECO:0000256" key="4">
    <source>
        <dbReference type="ARBA" id="ARBA00022679"/>
    </source>
</evidence>
<dbReference type="SUPFAM" id="SSF53383">
    <property type="entry name" value="PLP-dependent transferases"/>
    <property type="match status" value="1"/>
</dbReference>
<keyword evidence="5" id="KW-0663">Pyridoxal phosphate</keyword>
<protein>
    <recommendedName>
        <fullName evidence="3">cysteine desulfurase</fullName>
        <ecNumber evidence="3">2.8.1.7</ecNumber>
    </recommendedName>
</protein>
<dbReference type="Proteomes" id="UP000292818">
    <property type="component" value="Unassembled WGS sequence"/>
</dbReference>
<dbReference type="InterPro" id="IPR010970">
    <property type="entry name" value="Cys_dSase_SufS"/>
</dbReference>
<evidence type="ECO:0000256" key="1">
    <source>
        <dbReference type="ARBA" id="ARBA00001933"/>
    </source>
</evidence>
<dbReference type="EMBL" id="SETJ01000071">
    <property type="protein sequence ID" value="RZM15799.1"/>
    <property type="molecule type" value="Genomic_DNA"/>
</dbReference>
<dbReference type="InterPro" id="IPR015422">
    <property type="entry name" value="PyrdxlP-dep_Trfase_small"/>
</dbReference>
<dbReference type="PIRSF" id="PIRSF005572">
    <property type="entry name" value="NifS"/>
    <property type="match status" value="1"/>
</dbReference>
<evidence type="ECO:0000313" key="8">
    <source>
        <dbReference type="EMBL" id="RZM15799.1"/>
    </source>
</evidence>
<dbReference type="CDD" id="cd06453">
    <property type="entry name" value="SufS_like"/>
    <property type="match status" value="1"/>
</dbReference>
<gene>
    <name evidence="8" type="ORF">LDELB18P1_1535</name>
</gene>
<dbReference type="PANTHER" id="PTHR43586:SF8">
    <property type="entry name" value="CYSTEINE DESULFURASE 1, CHLOROPLASTIC"/>
    <property type="match status" value="1"/>
</dbReference>
<evidence type="ECO:0000259" key="7">
    <source>
        <dbReference type="Pfam" id="PF00266"/>
    </source>
</evidence>
<dbReference type="EC" id="2.8.1.7" evidence="3"/>
<dbReference type="GO" id="GO:0030170">
    <property type="term" value="F:pyridoxal phosphate binding"/>
    <property type="evidence" value="ECO:0007669"/>
    <property type="project" value="InterPro"/>
</dbReference>
<dbReference type="Gene3D" id="3.90.1150.10">
    <property type="entry name" value="Aspartate Aminotransferase, domain 1"/>
    <property type="match status" value="1"/>
</dbReference>
<evidence type="ECO:0000256" key="3">
    <source>
        <dbReference type="ARBA" id="ARBA00012239"/>
    </source>
</evidence>
<comment type="similarity">
    <text evidence="2">Belongs to the class-V pyridoxal-phosphate-dependent aminotransferase family. Csd subfamily.</text>
</comment>
<dbReference type="Gene3D" id="3.40.640.10">
    <property type="entry name" value="Type I PLP-dependent aspartate aminotransferase-like (Major domain)"/>
    <property type="match status" value="1"/>
</dbReference>
<feature type="domain" description="Aminotransferase class V" evidence="7">
    <location>
        <begin position="25"/>
        <end position="389"/>
    </location>
</feature>
<dbReference type="GO" id="GO:0031071">
    <property type="term" value="F:cysteine desulfurase activity"/>
    <property type="evidence" value="ECO:0007669"/>
    <property type="project" value="UniProtKB-EC"/>
</dbReference>
<sequence length="404" mass="43208">MDKNWNKLRQDFPILAEKMNGEPLVYLDNAATSQKPKSVIEAITAFYQKGNANIYRGTYALSAKATEAYEGVRQKAADFIGGEAREIVFTKGTTSAINLAAFGYFLRHLKAGDEIALTAAEHHSNLVPWQQVAALTGAKLVFLPLDKKGRVDLKEAEKVMSDRLRLLALAQVNNVLGTEQPVKELAALAKKRGALVLVDGAQAAGHLPVAVKKLGADFYAFSAHKMLGQTGTGVLYGRKELLDQTQPLEFGGEMIREVSKTTATFKPAPQKFEAGSQNVSGVVALGAAIDYLNAIGLDAIKDRETELGQAMAEGLKKAGARVYGQGGGIASFNLPGVHPHDLATALDAQGIAIRAGQHCAQPMMDWLGVKAVARASAAFYNNEADVEALIKGVQAAKEFFNGTR</sequence>
<dbReference type="InterPro" id="IPR000192">
    <property type="entry name" value="Aminotrans_V_dom"/>
</dbReference>
<evidence type="ECO:0000256" key="2">
    <source>
        <dbReference type="ARBA" id="ARBA00010447"/>
    </source>
</evidence>
<comment type="caution">
    <text evidence="8">The sequence shown here is derived from an EMBL/GenBank/DDBJ whole genome shotgun (WGS) entry which is preliminary data.</text>
</comment>
<reference evidence="8 9" key="1">
    <citation type="submission" date="2019-01" db="EMBL/GenBank/DDBJ databases">
        <title>Colonization of the human gut by bovine bacteria present in Parmesan cheese.</title>
        <authorList>
            <person name="Lugli G.A."/>
            <person name="Milani C."/>
        </authorList>
    </citation>
    <scope>NUCLEOTIDE SEQUENCE [LARGE SCALE GENOMIC DNA]</scope>
    <source>
        <strain evidence="8 9">LDELB18P1</strain>
    </source>
</reference>
<organism evidence="8 9">
    <name type="scientific">Lactobacillus delbrueckii</name>
    <dbReference type="NCBI Taxonomy" id="1584"/>
    <lineage>
        <taxon>Bacteria</taxon>
        <taxon>Bacillati</taxon>
        <taxon>Bacillota</taxon>
        <taxon>Bacilli</taxon>
        <taxon>Lactobacillales</taxon>
        <taxon>Lactobacillaceae</taxon>
        <taxon>Lactobacillus</taxon>
    </lineage>
</organism>
<dbReference type="PANTHER" id="PTHR43586">
    <property type="entry name" value="CYSTEINE DESULFURASE"/>
    <property type="match status" value="1"/>
</dbReference>
<dbReference type="RefSeq" id="WP_130137667.1">
    <property type="nucleotide sequence ID" value="NZ_SETJ01000071.1"/>
</dbReference>
<keyword evidence="4" id="KW-0808">Transferase</keyword>
<comment type="cofactor">
    <cofactor evidence="1">
        <name>pyridoxal 5'-phosphate</name>
        <dbReference type="ChEBI" id="CHEBI:597326"/>
    </cofactor>
</comment>
<dbReference type="InterPro" id="IPR015421">
    <property type="entry name" value="PyrdxlP-dep_Trfase_major"/>
</dbReference>
<evidence type="ECO:0000256" key="5">
    <source>
        <dbReference type="ARBA" id="ARBA00022898"/>
    </source>
</evidence>
<comment type="catalytic activity">
    <reaction evidence="6">
        <text>(sulfur carrier)-H + L-cysteine = (sulfur carrier)-SH + L-alanine</text>
        <dbReference type="Rhea" id="RHEA:43892"/>
        <dbReference type="Rhea" id="RHEA-COMP:14737"/>
        <dbReference type="Rhea" id="RHEA-COMP:14739"/>
        <dbReference type="ChEBI" id="CHEBI:29917"/>
        <dbReference type="ChEBI" id="CHEBI:35235"/>
        <dbReference type="ChEBI" id="CHEBI:57972"/>
        <dbReference type="ChEBI" id="CHEBI:64428"/>
        <dbReference type="EC" id="2.8.1.7"/>
    </reaction>
</comment>
<proteinExistence type="inferred from homology"/>
<accession>A0A4Q7DSZ8</accession>
<dbReference type="Pfam" id="PF00266">
    <property type="entry name" value="Aminotran_5"/>
    <property type="match status" value="1"/>
</dbReference>
<dbReference type="InterPro" id="IPR015424">
    <property type="entry name" value="PyrdxlP-dep_Trfase"/>
</dbReference>
<dbReference type="GO" id="GO:0006534">
    <property type="term" value="P:cysteine metabolic process"/>
    <property type="evidence" value="ECO:0007669"/>
    <property type="project" value="InterPro"/>
</dbReference>